<gene>
    <name evidence="3" type="ORF">CVT25_014740</name>
</gene>
<name>A0A409XJY6_PSICY</name>
<accession>A0A409XJY6</accession>
<evidence type="ECO:0000313" key="4">
    <source>
        <dbReference type="Proteomes" id="UP000283269"/>
    </source>
</evidence>
<proteinExistence type="predicted"/>
<evidence type="ECO:0000256" key="1">
    <source>
        <dbReference type="SAM" id="MobiDB-lite"/>
    </source>
</evidence>
<protein>
    <recommendedName>
        <fullName evidence="2">F-box domain-containing protein</fullName>
    </recommendedName>
</protein>
<reference evidence="3 4" key="1">
    <citation type="journal article" date="2018" name="Evol. Lett.">
        <title>Horizontal gene cluster transfer increased hallucinogenic mushroom diversity.</title>
        <authorList>
            <person name="Reynolds H.T."/>
            <person name="Vijayakumar V."/>
            <person name="Gluck-Thaler E."/>
            <person name="Korotkin H.B."/>
            <person name="Matheny P.B."/>
            <person name="Slot J.C."/>
        </authorList>
    </citation>
    <scope>NUCLEOTIDE SEQUENCE [LARGE SCALE GENOMIC DNA]</scope>
    <source>
        <strain evidence="3 4">2631</strain>
    </source>
</reference>
<evidence type="ECO:0000313" key="3">
    <source>
        <dbReference type="EMBL" id="PPQ91072.1"/>
    </source>
</evidence>
<dbReference type="InterPro" id="IPR001810">
    <property type="entry name" value="F-box_dom"/>
</dbReference>
<dbReference type="OrthoDB" id="2322499at2759"/>
<dbReference type="CDD" id="cd09917">
    <property type="entry name" value="F-box_SF"/>
    <property type="match status" value="1"/>
</dbReference>
<dbReference type="SMART" id="SM00256">
    <property type="entry name" value="FBOX"/>
    <property type="match status" value="1"/>
</dbReference>
<feature type="domain" description="F-box" evidence="2">
    <location>
        <begin position="76"/>
        <end position="125"/>
    </location>
</feature>
<dbReference type="SUPFAM" id="SSF81383">
    <property type="entry name" value="F-box domain"/>
    <property type="match status" value="1"/>
</dbReference>
<dbReference type="Pfam" id="PF00646">
    <property type="entry name" value="F-box"/>
    <property type="match status" value="1"/>
</dbReference>
<organism evidence="3 4">
    <name type="scientific">Psilocybe cyanescens</name>
    <dbReference type="NCBI Taxonomy" id="93625"/>
    <lineage>
        <taxon>Eukaryota</taxon>
        <taxon>Fungi</taxon>
        <taxon>Dikarya</taxon>
        <taxon>Basidiomycota</taxon>
        <taxon>Agaricomycotina</taxon>
        <taxon>Agaricomycetes</taxon>
        <taxon>Agaricomycetidae</taxon>
        <taxon>Agaricales</taxon>
        <taxon>Agaricineae</taxon>
        <taxon>Strophariaceae</taxon>
        <taxon>Psilocybe</taxon>
    </lineage>
</organism>
<sequence>MSRQVLPRRSESPDTSELLSEHLTVLSETGEEEEVLPNALPTDNGQNKKRKRARAKASRTQPPHKKVRLGGKLGILKGIIDMPVDMLFEIFERLDPFDILHLSRTSKDLRALLMSHSSILIWKASFTNIEGLPSCPEDLNQPQYANLAFFVMWVSLSFRVFSGLILMHPSALALTPRLTSYGLHDLELAKSVWGIITLETAKKWRLYVYNKTARLWSEEYEAAADKEQWVKDKTKEQEILKTHSDACEKWANDYQVRLEREQEELANKRYNVILDRLRAGGWGEELDFMHADQSTQTLNTYSMVKKACRKELTERILVNLYPTLEEYVQKFKAERIKKERLKLLDERLPVLDKVLETYKSNLPLNTACPGIGDIFSDPFVLDIIYNSPPGELTESHLDLFRSKLPELTHRTQMTIENKLLSIIKDSGRPVTDDSYTPVPDDKKFIFNLATTVFGCKGCNVNSFASLMRFPRVIVHSCLTMPRWSQKDSENDLCYQKLHSATGQTAWNRFNDLTFNPQTQKILSYIVSLCGFDPKTTTSAEIGAADPILECVACNHPYKGRLTMRWLMAVAHCQLKHTQPYSTIPLAMKLELLSGQEVVCIRARMDENEEIRQAAPVYKGMVCIYCKEKGNTVSLRRHIQKEHGIHDPPAHDIAPGLDESSVQETFYFWPPRKELVHEENDSVAAT</sequence>
<dbReference type="PROSITE" id="PS50181">
    <property type="entry name" value="FBOX"/>
    <property type="match status" value="1"/>
</dbReference>
<dbReference type="AlphaFoldDB" id="A0A409XJY6"/>
<feature type="compositionally biased region" description="Basic residues" evidence="1">
    <location>
        <begin position="47"/>
        <end position="65"/>
    </location>
</feature>
<dbReference type="InParanoid" id="A0A409XJY6"/>
<dbReference type="InterPro" id="IPR036047">
    <property type="entry name" value="F-box-like_dom_sf"/>
</dbReference>
<dbReference type="EMBL" id="NHYD01001485">
    <property type="protein sequence ID" value="PPQ91072.1"/>
    <property type="molecule type" value="Genomic_DNA"/>
</dbReference>
<dbReference type="Proteomes" id="UP000283269">
    <property type="component" value="Unassembled WGS sequence"/>
</dbReference>
<evidence type="ECO:0000259" key="2">
    <source>
        <dbReference type="PROSITE" id="PS50181"/>
    </source>
</evidence>
<keyword evidence="4" id="KW-1185">Reference proteome</keyword>
<dbReference type="STRING" id="93625.A0A409XJY6"/>
<comment type="caution">
    <text evidence="3">The sequence shown here is derived from an EMBL/GenBank/DDBJ whole genome shotgun (WGS) entry which is preliminary data.</text>
</comment>
<feature type="region of interest" description="Disordered" evidence="1">
    <location>
        <begin position="27"/>
        <end position="65"/>
    </location>
</feature>